<dbReference type="HOGENOM" id="CLU_2255268_0_0_1"/>
<dbReference type="RefSeq" id="XP_005765558.1">
    <property type="nucleotide sequence ID" value="XM_005765501.1"/>
</dbReference>
<dbReference type="AlphaFoldDB" id="A0A0D3IPE4"/>
<name>A0A0D3IPE4_EMIH1</name>
<evidence type="ECO:0000313" key="2">
    <source>
        <dbReference type="Proteomes" id="UP000013827"/>
    </source>
</evidence>
<dbReference type="PaxDb" id="2903-EOD13129"/>
<keyword evidence="2" id="KW-1185">Reference proteome</keyword>
<dbReference type="EnsemblProtists" id="EOD13129">
    <property type="protein sequence ID" value="EOD13129"/>
    <property type="gene ID" value="EMIHUDRAFT_212858"/>
</dbReference>
<dbReference type="Pfam" id="PF05721">
    <property type="entry name" value="PhyH"/>
    <property type="match status" value="1"/>
</dbReference>
<reference evidence="1" key="2">
    <citation type="submission" date="2024-10" db="UniProtKB">
        <authorList>
            <consortium name="EnsemblProtists"/>
        </authorList>
    </citation>
    <scope>IDENTIFICATION</scope>
</reference>
<reference evidence="2" key="1">
    <citation type="journal article" date="2013" name="Nature">
        <title>Pan genome of the phytoplankton Emiliania underpins its global distribution.</title>
        <authorList>
            <person name="Read B.A."/>
            <person name="Kegel J."/>
            <person name="Klute M.J."/>
            <person name="Kuo A."/>
            <person name="Lefebvre S.C."/>
            <person name="Maumus F."/>
            <person name="Mayer C."/>
            <person name="Miller J."/>
            <person name="Monier A."/>
            <person name="Salamov A."/>
            <person name="Young J."/>
            <person name="Aguilar M."/>
            <person name="Claverie J.M."/>
            <person name="Frickenhaus S."/>
            <person name="Gonzalez K."/>
            <person name="Herman E.K."/>
            <person name="Lin Y.C."/>
            <person name="Napier J."/>
            <person name="Ogata H."/>
            <person name="Sarno A.F."/>
            <person name="Shmutz J."/>
            <person name="Schroeder D."/>
            <person name="de Vargas C."/>
            <person name="Verret F."/>
            <person name="von Dassow P."/>
            <person name="Valentin K."/>
            <person name="Van de Peer Y."/>
            <person name="Wheeler G."/>
            <person name="Dacks J.B."/>
            <person name="Delwiche C.F."/>
            <person name="Dyhrman S.T."/>
            <person name="Glockner G."/>
            <person name="John U."/>
            <person name="Richards T."/>
            <person name="Worden A.Z."/>
            <person name="Zhang X."/>
            <person name="Grigoriev I.V."/>
            <person name="Allen A.E."/>
            <person name="Bidle K."/>
            <person name="Borodovsky M."/>
            <person name="Bowler C."/>
            <person name="Brownlee C."/>
            <person name="Cock J.M."/>
            <person name="Elias M."/>
            <person name="Gladyshev V.N."/>
            <person name="Groth M."/>
            <person name="Guda C."/>
            <person name="Hadaegh A."/>
            <person name="Iglesias-Rodriguez M.D."/>
            <person name="Jenkins J."/>
            <person name="Jones B.M."/>
            <person name="Lawson T."/>
            <person name="Leese F."/>
            <person name="Lindquist E."/>
            <person name="Lobanov A."/>
            <person name="Lomsadze A."/>
            <person name="Malik S.B."/>
            <person name="Marsh M.E."/>
            <person name="Mackinder L."/>
            <person name="Mock T."/>
            <person name="Mueller-Roeber B."/>
            <person name="Pagarete A."/>
            <person name="Parker M."/>
            <person name="Probert I."/>
            <person name="Quesneville H."/>
            <person name="Raines C."/>
            <person name="Rensing S.A."/>
            <person name="Riano-Pachon D.M."/>
            <person name="Richier S."/>
            <person name="Rokitta S."/>
            <person name="Shiraiwa Y."/>
            <person name="Soanes D.M."/>
            <person name="van der Giezen M."/>
            <person name="Wahlund T.M."/>
            <person name="Williams B."/>
            <person name="Wilson W."/>
            <person name="Wolfe G."/>
            <person name="Wurch L.L."/>
        </authorList>
    </citation>
    <scope>NUCLEOTIDE SEQUENCE</scope>
</reference>
<accession>A0A0D3IPE4</accession>
<dbReference type="Proteomes" id="UP000013827">
    <property type="component" value="Unassembled WGS sequence"/>
</dbReference>
<proteinExistence type="predicted"/>
<protein>
    <submittedName>
        <fullName evidence="1">Uncharacterized protein</fullName>
    </submittedName>
</protein>
<evidence type="ECO:0000313" key="1">
    <source>
        <dbReference type="EnsemblProtists" id="EOD13129"/>
    </source>
</evidence>
<dbReference type="InterPro" id="IPR008775">
    <property type="entry name" value="Phytyl_CoA_dOase-like"/>
</dbReference>
<dbReference type="Gene3D" id="2.60.120.620">
    <property type="entry name" value="q2cbj1_9rhob like domain"/>
    <property type="match status" value="1"/>
</dbReference>
<dbReference type="KEGG" id="ehx:EMIHUDRAFT_212858"/>
<organism evidence="1 2">
    <name type="scientific">Emiliania huxleyi (strain CCMP1516)</name>
    <dbReference type="NCBI Taxonomy" id="280463"/>
    <lineage>
        <taxon>Eukaryota</taxon>
        <taxon>Haptista</taxon>
        <taxon>Haptophyta</taxon>
        <taxon>Prymnesiophyceae</taxon>
        <taxon>Isochrysidales</taxon>
        <taxon>Noelaerhabdaceae</taxon>
        <taxon>Emiliania</taxon>
    </lineage>
</organism>
<sequence length="104" mass="10499">MISTAPEQAVTAWLALDPADEDNGCLRYVRGSAAGGVRAHRYSGVIGFSQTLDAAADAADAQNEFALPAAPGDLLLHTATMVQPMYGGAARLAGAATLPSGGKV</sequence>
<dbReference type="SUPFAM" id="SSF51197">
    <property type="entry name" value="Clavaminate synthase-like"/>
    <property type="match status" value="1"/>
</dbReference>
<dbReference type="GeneID" id="17259311"/>